<evidence type="ECO:0000313" key="1">
    <source>
        <dbReference type="EMBL" id="CAD7426733.1"/>
    </source>
</evidence>
<protein>
    <submittedName>
        <fullName evidence="1">Uncharacterized protein</fullName>
    </submittedName>
</protein>
<dbReference type="AlphaFoldDB" id="A0A7R9HL19"/>
<reference evidence="1" key="1">
    <citation type="submission" date="2020-11" db="EMBL/GenBank/DDBJ databases">
        <authorList>
            <person name="Tran Van P."/>
        </authorList>
    </citation>
    <scope>NUCLEOTIDE SEQUENCE</scope>
</reference>
<gene>
    <name evidence="1" type="ORF">TMSB3V08_LOCUS3606</name>
</gene>
<sequence>MYRAPRCKERFPIPGYDVTIVLDCQMMTGRSGLTSRANVTVSLTIEYTSFVKCPYNTRHGTVQCQGETECLTTKWSTREDKVVDSKLLDTKKRHGPSDRHKLDHVINNQPVDKMKTIIWKAGWVKWPTRLGPTARQAQVKQGLIKGAF</sequence>
<name>A0A7R9HL19_9NEOP</name>
<accession>A0A7R9HL19</accession>
<dbReference type="EMBL" id="OB793262">
    <property type="protein sequence ID" value="CAD7426733.1"/>
    <property type="molecule type" value="Genomic_DNA"/>
</dbReference>
<proteinExistence type="predicted"/>
<organism evidence="1">
    <name type="scientific">Timema monikensis</name>
    <dbReference type="NCBI Taxonomy" id="170555"/>
    <lineage>
        <taxon>Eukaryota</taxon>
        <taxon>Metazoa</taxon>
        <taxon>Ecdysozoa</taxon>
        <taxon>Arthropoda</taxon>
        <taxon>Hexapoda</taxon>
        <taxon>Insecta</taxon>
        <taxon>Pterygota</taxon>
        <taxon>Neoptera</taxon>
        <taxon>Polyneoptera</taxon>
        <taxon>Phasmatodea</taxon>
        <taxon>Timematodea</taxon>
        <taxon>Timematoidea</taxon>
        <taxon>Timematidae</taxon>
        <taxon>Timema</taxon>
    </lineage>
</organism>